<reference evidence="3" key="1">
    <citation type="submission" date="2022-02" db="EMBL/GenBank/DDBJ databases">
        <authorList>
            <person name="Giguere J D."/>
        </authorList>
    </citation>
    <scope>NUCLEOTIDE SEQUENCE</scope>
    <source>
        <strain evidence="3">CCAP 1055/1</strain>
    </source>
</reference>
<gene>
    <name evidence="3" type="ORF">PTTT1_LOCUS18841</name>
</gene>
<name>A0A8J9T481_PHATR</name>
<dbReference type="AlphaFoldDB" id="A0A8J9T481"/>
<evidence type="ECO:0000313" key="3">
    <source>
        <dbReference type="EMBL" id="CAG9282192.1"/>
    </source>
</evidence>
<proteinExistence type="predicted"/>
<feature type="transmembrane region" description="Helical" evidence="2">
    <location>
        <begin position="36"/>
        <end position="56"/>
    </location>
</feature>
<keyword evidence="2" id="KW-0472">Membrane</keyword>
<sequence length="410" mass="46704">MIRKPRRSIAPFRKAQPTRSTNGGEKKKEKGRMWKATILTVFGITAICSVFVKTSICIFPSNPDSKKSLATKASSSLLGAIRARSAHSMSKSFEIPLLTLPKKSEILVPTVSRNMNQPSLAVNRNRTLVVLIGDLRCGETAWRSLYMNVLDANQADLALFVQIPDQVEYSNASLFTRAKHIEWIPRYDDWADAIDLIGGSEWRKAAFEFYPSSIYPLILGGVKGYDASAAMVHMFRWFVAQRIQKDGWEQTYDRFIITRTDQFYKCPLKLSELPSERIWLSEGENYWGFNDRFYTAPSSLILKTLDVMPTFLRHPDMFVNVTPKENMNSEIFLKTTWTKLGLVPLIGRFRRILFTCSIPVDTTRWSTGKELAPEGVLLKYPDEYKVATASCERLSNGNVPLVPKRYMNIV</sequence>
<evidence type="ECO:0000256" key="2">
    <source>
        <dbReference type="SAM" id="Phobius"/>
    </source>
</evidence>
<dbReference type="EMBL" id="OU594957">
    <property type="protein sequence ID" value="CAG9282192.1"/>
    <property type="molecule type" value="Genomic_DNA"/>
</dbReference>
<organism evidence="3">
    <name type="scientific">Phaeodactylum tricornutum</name>
    <name type="common">Diatom</name>
    <dbReference type="NCBI Taxonomy" id="2850"/>
    <lineage>
        <taxon>Eukaryota</taxon>
        <taxon>Sar</taxon>
        <taxon>Stramenopiles</taxon>
        <taxon>Ochrophyta</taxon>
        <taxon>Bacillariophyta</taxon>
        <taxon>Bacillariophyceae</taxon>
        <taxon>Bacillariophycidae</taxon>
        <taxon>Naviculales</taxon>
        <taxon>Phaeodactylaceae</taxon>
        <taxon>Phaeodactylum</taxon>
    </lineage>
</organism>
<keyword evidence="2" id="KW-1133">Transmembrane helix</keyword>
<keyword evidence="2" id="KW-0812">Transmembrane</keyword>
<feature type="region of interest" description="Disordered" evidence="1">
    <location>
        <begin position="1"/>
        <end position="30"/>
    </location>
</feature>
<accession>A0A8J9T481</accession>
<dbReference type="Proteomes" id="UP000836788">
    <property type="component" value="Chromosome 16"/>
</dbReference>
<protein>
    <submittedName>
        <fullName evidence="3">Uncharacterized protein</fullName>
    </submittedName>
</protein>
<evidence type="ECO:0000256" key="1">
    <source>
        <dbReference type="SAM" id="MobiDB-lite"/>
    </source>
</evidence>